<feature type="signal peptide" evidence="2">
    <location>
        <begin position="1"/>
        <end position="17"/>
    </location>
</feature>
<reference evidence="3 4" key="1">
    <citation type="submission" date="2019-02" db="EMBL/GenBank/DDBJ databases">
        <title>Genome sequencing of the rare red list fungi Bondarzewia mesenterica.</title>
        <authorList>
            <person name="Buettner E."/>
            <person name="Kellner H."/>
        </authorList>
    </citation>
    <scope>NUCLEOTIDE SEQUENCE [LARGE SCALE GENOMIC DNA]</scope>
    <source>
        <strain evidence="3 4">DSM 108281</strain>
    </source>
</reference>
<feature type="region of interest" description="Disordered" evidence="1">
    <location>
        <begin position="45"/>
        <end position="87"/>
    </location>
</feature>
<dbReference type="EMBL" id="SGPL01000135">
    <property type="protein sequence ID" value="THH16930.1"/>
    <property type="molecule type" value="Genomic_DNA"/>
</dbReference>
<name>A0A4S4M2B1_9AGAM</name>
<dbReference type="Proteomes" id="UP000310158">
    <property type="component" value="Unassembled WGS sequence"/>
</dbReference>
<evidence type="ECO:0000313" key="4">
    <source>
        <dbReference type="Proteomes" id="UP000310158"/>
    </source>
</evidence>
<feature type="chain" id="PRO_5020498530" evidence="2">
    <location>
        <begin position="18"/>
        <end position="128"/>
    </location>
</feature>
<evidence type="ECO:0000256" key="2">
    <source>
        <dbReference type="SAM" id="SignalP"/>
    </source>
</evidence>
<gene>
    <name evidence="3" type="ORF">EW146_g3800</name>
</gene>
<comment type="caution">
    <text evidence="3">The sequence shown here is derived from an EMBL/GenBank/DDBJ whole genome shotgun (WGS) entry which is preliminary data.</text>
</comment>
<proteinExistence type="predicted"/>
<keyword evidence="4" id="KW-1185">Reference proteome</keyword>
<feature type="compositionally biased region" description="Basic and acidic residues" evidence="1">
    <location>
        <begin position="49"/>
        <end position="66"/>
    </location>
</feature>
<organism evidence="3 4">
    <name type="scientific">Bondarzewia mesenterica</name>
    <dbReference type="NCBI Taxonomy" id="1095465"/>
    <lineage>
        <taxon>Eukaryota</taxon>
        <taxon>Fungi</taxon>
        <taxon>Dikarya</taxon>
        <taxon>Basidiomycota</taxon>
        <taxon>Agaricomycotina</taxon>
        <taxon>Agaricomycetes</taxon>
        <taxon>Russulales</taxon>
        <taxon>Bondarzewiaceae</taxon>
        <taxon>Bondarzewia</taxon>
    </lineage>
</organism>
<evidence type="ECO:0000313" key="3">
    <source>
        <dbReference type="EMBL" id="THH16930.1"/>
    </source>
</evidence>
<evidence type="ECO:0000256" key="1">
    <source>
        <dbReference type="SAM" id="MobiDB-lite"/>
    </source>
</evidence>
<keyword evidence="2" id="KW-0732">Signal</keyword>
<protein>
    <submittedName>
        <fullName evidence="3">Uncharacterized protein</fullName>
    </submittedName>
</protein>
<accession>A0A4S4M2B1</accession>
<dbReference type="AlphaFoldDB" id="A0A4S4M2B1"/>
<sequence length="128" mass="13765">MLANLFFVLSLTAIAAALPIRFPRQSVSRIDSVSQLGNIGNPLVASLDIPDKGHASRSDTPARRDGSNGFGHDNSKGDESSNEFFPDIGNPLPHLIGAIIPNTTGRAEPIRLKSARPSPWQRRGLKLT</sequence>
<feature type="region of interest" description="Disordered" evidence="1">
    <location>
        <begin position="106"/>
        <end position="128"/>
    </location>
</feature>